<feature type="region of interest" description="Disordered" evidence="3">
    <location>
        <begin position="126"/>
        <end position="209"/>
    </location>
</feature>
<dbReference type="SUPFAM" id="SSF50249">
    <property type="entry name" value="Nucleic acid-binding proteins"/>
    <property type="match status" value="1"/>
</dbReference>
<dbReference type="Proteomes" id="UP000247980">
    <property type="component" value="Unassembled WGS sequence"/>
</dbReference>
<keyword evidence="5" id="KW-1185">Reference proteome</keyword>
<protein>
    <submittedName>
        <fullName evidence="4">Single-stranded DNA-binding protein</fullName>
    </submittedName>
</protein>
<dbReference type="Pfam" id="PF00436">
    <property type="entry name" value="SSB"/>
    <property type="match status" value="1"/>
</dbReference>
<proteinExistence type="predicted"/>
<organism evidence="4 5">
    <name type="scientific">Arthrobacter psychrolactophilus</name>
    <dbReference type="NCBI Taxonomy" id="92442"/>
    <lineage>
        <taxon>Bacteria</taxon>
        <taxon>Bacillati</taxon>
        <taxon>Actinomycetota</taxon>
        <taxon>Actinomycetes</taxon>
        <taxon>Micrococcales</taxon>
        <taxon>Micrococcaceae</taxon>
        <taxon>Arthrobacter</taxon>
    </lineage>
</organism>
<dbReference type="InterPro" id="IPR012340">
    <property type="entry name" value="NA-bd_OB-fold"/>
</dbReference>
<evidence type="ECO:0000256" key="2">
    <source>
        <dbReference type="PROSITE-ProRule" id="PRU00252"/>
    </source>
</evidence>
<dbReference type="InterPro" id="IPR000424">
    <property type="entry name" value="Primosome_PriB/ssb"/>
</dbReference>
<name>A0A2V5IQA0_9MICC</name>
<accession>A0A2V5IQA0</accession>
<dbReference type="AlphaFoldDB" id="A0A2V5IQA0"/>
<keyword evidence="1 2" id="KW-0238">DNA-binding</keyword>
<feature type="compositionally biased region" description="Acidic residues" evidence="3">
    <location>
        <begin position="150"/>
        <end position="163"/>
    </location>
</feature>
<gene>
    <name evidence="4" type="ORF">CVS30_11765</name>
</gene>
<dbReference type="EMBL" id="QJVC01000011">
    <property type="protein sequence ID" value="PYI38221.1"/>
    <property type="molecule type" value="Genomic_DNA"/>
</dbReference>
<dbReference type="CDD" id="cd04496">
    <property type="entry name" value="SSB_OBF"/>
    <property type="match status" value="1"/>
</dbReference>
<comment type="caution">
    <text evidence="4">The sequence shown here is derived from an EMBL/GenBank/DDBJ whole genome shotgun (WGS) entry which is preliminary data.</text>
</comment>
<dbReference type="Gene3D" id="2.40.50.140">
    <property type="entry name" value="Nucleic acid-binding proteins"/>
    <property type="match status" value="1"/>
</dbReference>
<evidence type="ECO:0000256" key="1">
    <source>
        <dbReference type="ARBA" id="ARBA00023125"/>
    </source>
</evidence>
<evidence type="ECO:0000313" key="5">
    <source>
        <dbReference type="Proteomes" id="UP000247980"/>
    </source>
</evidence>
<dbReference type="GO" id="GO:0003697">
    <property type="term" value="F:single-stranded DNA binding"/>
    <property type="evidence" value="ECO:0007669"/>
    <property type="project" value="InterPro"/>
</dbReference>
<reference evidence="4 5" key="1">
    <citation type="submission" date="2018-05" db="EMBL/GenBank/DDBJ databases">
        <title>Genetic diversity of glacier-inhabiting Cryobacterium bacteria in China and description of Cryobacterium mengkeensis sp. nov. and Arthrobacter glacialis sp. nov.</title>
        <authorList>
            <person name="Liu Q."/>
            <person name="Xin Y.-H."/>
        </authorList>
    </citation>
    <scope>NUCLEOTIDE SEQUENCE [LARGE SCALE GENOMIC DNA]</scope>
    <source>
        <strain evidence="4 5">B7</strain>
    </source>
</reference>
<evidence type="ECO:0000256" key="3">
    <source>
        <dbReference type="SAM" id="MobiDB-lite"/>
    </source>
</evidence>
<evidence type="ECO:0000313" key="4">
    <source>
        <dbReference type="EMBL" id="PYI38221.1"/>
    </source>
</evidence>
<sequence>MANRITVQGFVSSDFEMSTTQKGVAMGKFRMGSADSIKDPITNTWGDGPTNWYRVTTFRSLAANSVVSLRKGDRIIVVGRLNIRTYLRPDGTKGTSVEIEADSIGPDLKFGSAHFTRMVSAHPVAAPDESRGFNAPASEGRQAPGYLPGEDPEGETDDLDDADHDLAAALTNDDPQDTSDEEDSDDDEVLESGESVDSETGEISESVPY</sequence>
<feature type="compositionally biased region" description="Acidic residues" evidence="3">
    <location>
        <begin position="174"/>
        <end position="202"/>
    </location>
</feature>
<dbReference type="PROSITE" id="PS50935">
    <property type="entry name" value="SSB"/>
    <property type="match status" value="1"/>
</dbReference>
<dbReference type="GO" id="GO:0006260">
    <property type="term" value="P:DNA replication"/>
    <property type="evidence" value="ECO:0007669"/>
    <property type="project" value="InterPro"/>
</dbReference>